<keyword evidence="3" id="KW-1185">Reference proteome</keyword>
<comment type="caution">
    <text evidence="2">The sequence shown here is derived from an EMBL/GenBank/DDBJ whole genome shotgun (WGS) entry which is preliminary data.</text>
</comment>
<accession>A0AA40EAI3</accession>
<dbReference type="GO" id="GO:0005739">
    <property type="term" value="C:mitochondrion"/>
    <property type="evidence" value="ECO:0007669"/>
    <property type="project" value="TreeGrafter"/>
</dbReference>
<dbReference type="GeneID" id="85316816"/>
<dbReference type="PANTHER" id="PTHR28002">
    <property type="entry name" value="MIOREX COMPLEX COMPONENT 11"/>
    <property type="match status" value="1"/>
</dbReference>
<dbReference type="Pfam" id="PF10306">
    <property type="entry name" value="FLILHELTA"/>
    <property type="match status" value="1"/>
</dbReference>
<feature type="region of interest" description="Disordered" evidence="1">
    <location>
        <begin position="87"/>
        <end position="143"/>
    </location>
</feature>
<sequence length="310" mass="33030">MWAPAPDPFSSSTKVYSISTGSSSALGRGAPHLTILGSVRHPGSTSHTMRAQQLAGRIPTTPSSAGGILGLPRRFPRPCRQSRFRFQLQTRRIHNLNSTNTTTTTTSSSSNGNGRGGKSASDATSLPPPQHTRTTRAERILSRLPPSLQKYTSRLRGAPVTHVVAFLILHEVTAVVPVLGLFGLFHYTDAVPTGYVMEHYGGVVREGVGRFERYFTRKGWFGFGGGDTAAVAVVGGCDGAVEDADADAVLRNLESGGGGAPGKYKIVVEVALAYAITKALLPVRIVGSVWATPWFAGVLSRLRRLLAPNR</sequence>
<dbReference type="EMBL" id="JAUIRO010000002">
    <property type="protein sequence ID" value="KAK0728358.1"/>
    <property type="molecule type" value="Genomic_DNA"/>
</dbReference>
<protein>
    <submittedName>
        <fullName evidence="2">Uncharacterized protein</fullName>
    </submittedName>
</protein>
<dbReference type="AlphaFoldDB" id="A0AA40EAI3"/>
<dbReference type="Proteomes" id="UP001172101">
    <property type="component" value="Unassembled WGS sequence"/>
</dbReference>
<dbReference type="PANTHER" id="PTHR28002:SF1">
    <property type="entry name" value="MIOREX COMPLEX COMPONENT 11"/>
    <property type="match status" value="1"/>
</dbReference>
<proteinExistence type="predicted"/>
<name>A0AA40EAI3_9PEZI</name>
<dbReference type="RefSeq" id="XP_060301213.1">
    <property type="nucleotide sequence ID" value="XM_060433545.1"/>
</dbReference>
<feature type="compositionally biased region" description="Low complexity" evidence="1">
    <location>
        <begin position="97"/>
        <end position="112"/>
    </location>
</feature>
<evidence type="ECO:0000313" key="2">
    <source>
        <dbReference type="EMBL" id="KAK0728358.1"/>
    </source>
</evidence>
<gene>
    <name evidence="2" type="ORF">B0T26DRAFT_167981</name>
</gene>
<evidence type="ECO:0000256" key="1">
    <source>
        <dbReference type="SAM" id="MobiDB-lite"/>
    </source>
</evidence>
<evidence type="ECO:0000313" key="3">
    <source>
        <dbReference type="Proteomes" id="UP001172101"/>
    </source>
</evidence>
<reference evidence="2" key="1">
    <citation type="submission" date="2023-06" db="EMBL/GenBank/DDBJ databases">
        <title>Genome-scale phylogeny and comparative genomics of the fungal order Sordariales.</title>
        <authorList>
            <consortium name="Lawrence Berkeley National Laboratory"/>
            <person name="Hensen N."/>
            <person name="Bonometti L."/>
            <person name="Westerberg I."/>
            <person name="Brannstrom I.O."/>
            <person name="Guillou S."/>
            <person name="Cros-Aarteil S."/>
            <person name="Calhoun S."/>
            <person name="Haridas S."/>
            <person name="Kuo A."/>
            <person name="Mondo S."/>
            <person name="Pangilinan J."/>
            <person name="Riley R."/>
            <person name="LaButti K."/>
            <person name="Andreopoulos B."/>
            <person name="Lipzen A."/>
            <person name="Chen C."/>
            <person name="Yanf M."/>
            <person name="Daum C."/>
            <person name="Ng V."/>
            <person name="Clum A."/>
            <person name="Steindorff A."/>
            <person name="Ohm R."/>
            <person name="Martin F."/>
            <person name="Silar P."/>
            <person name="Natvig D."/>
            <person name="Lalanne C."/>
            <person name="Gautier V."/>
            <person name="Ament-velasquez S.L."/>
            <person name="Kruys A."/>
            <person name="Hutchinson M.I."/>
            <person name="Powell A.J."/>
            <person name="Barry K."/>
            <person name="Miller A.N."/>
            <person name="Grigoriev I.V."/>
            <person name="Debuchy R."/>
            <person name="Gladieux P."/>
            <person name="Thoren M.H."/>
            <person name="Johannesson H."/>
        </authorList>
    </citation>
    <scope>NUCLEOTIDE SEQUENCE</scope>
    <source>
        <strain evidence="2">SMH2392-1A</strain>
    </source>
</reference>
<organism evidence="2 3">
    <name type="scientific">Lasiosphaeria miniovina</name>
    <dbReference type="NCBI Taxonomy" id="1954250"/>
    <lineage>
        <taxon>Eukaryota</taxon>
        <taxon>Fungi</taxon>
        <taxon>Dikarya</taxon>
        <taxon>Ascomycota</taxon>
        <taxon>Pezizomycotina</taxon>
        <taxon>Sordariomycetes</taxon>
        <taxon>Sordariomycetidae</taxon>
        <taxon>Sordariales</taxon>
        <taxon>Lasiosphaeriaceae</taxon>
        <taxon>Lasiosphaeria</taxon>
    </lineage>
</organism>
<dbReference type="InterPro" id="IPR018811">
    <property type="entry name" value="MRX11"/>
</dbReference>